<feature type="transmembrane region" description="Helical" evidence="1">
    <location>
        <begin position="12"/>
        <end position="36"/>
    </location>
</feature>
<dbReference type="Proteomes" id="UP000292423">
    <property type="component" value="Unassembled WGS sequence"/>
</dbReference>
<protein>
    <submittedName>
        <fullName evidence="2">Uncharacterized protein</fullName>
    </submittedName>
</protein>
<organism evidence="2 3">
    <name type="scientific">Fluviicoccus keumensis</name>
    <dbReference type="NCBI Taxonomy" id="1435465"/>
    <lineage>
        <taxon>Bacteria</taxon>
        <taxon>Pseudomonadati</taxon>
        <taxon>Pseudomonadota</taxon>
        <taxon>Gammaproteobacteria</taxon>
        <taxon>Moraxellales</taxon>
        <taxon>Moraxellaceae</taxon>
        <taxon>Fluviicoccus</taxon>
    </lineage>
</organism>
<proteinExistence type="predicted"/>
<evidence type="ECO:0000256" key="1">
    <source>
        <dbReference type="SAM" id="Phobius"/>
    </source>
</evidence>
<evidence type="ECO:0000313" key="3">
    <source>
        <dbReference type="Proteomes" id="UP000292423"/>
    </source>
</evidence>
<evidence type="ECO:0000313" key="2">
    <source>
        <dbReference type="EMBL" id="RZU46709.1"/>
    </source>
</evidence>
<accession>A0A4Q7ZA92</accession>
<keyword evidence="1" id="KW-0812">Transmembrane</keyword>
<keyword evidence="1" id="KW-0472">Membrane</keyword>
<reference evidence="2 3" key="1">
    <citation type="submission" date="2019-02" db="EMBL/GenBank/DDBJ databases">
        <title>Genomic Encyclopedia of Type Strains, Phase IV (KMG-IV): sequencing the most valuable type-strain genomes for metagenomic binning, comparative biology and taxonomic classification.</title>
        <authorList>
            <person name="Goeker M."/>
        </authorList>
    </citation>
    <scope>NUCLEOTIDE SEQUENCE [LARGE SCALE GENOMIC DNA]</scope>
    <source>
        <strain evidence="2 3">DSM 105135</strain>
    </source>
</reference>
<gene>
    <name evidence="2" type="ORF">EV700_1090</name>
</gene>
<name>A0A4Q7ZA92_9GAMM</name>
<sequence length="96" mass="10454">MSIQGIRNLQVTSICLYFLAFVSAGISIATLSLGLAVTASRFFELSLVSLAAGASFMFIAGRIRCPVCDFVFVGRRSKRYFTRTCRNCGRRAGDTA</sequence>
<dbReference type="EMBL" id="SHKX01000011">
    <property type="protein sequence ID" value="RZU46709.1"/>
    <property type="molecule type" value="Genomic_DNA"/>
</dbReference>
<keyword evidence="3" id="KW-1185">Reference proteome</keyword>
<comment type="caution">
    <text evidence="2">The sequence shown here is derived from an EMBL/GenBank/DDBJ whole genome shotgun (WGS) entry which is preliminary data.</text>
</comment>
<dbReference type="AlphaFoldDB" id="A0A4Q7ZA92"/>
<keyword evidence="1" id="KW-1133">Transmembrane helix</keyword>